<dbReference type="SUPFAM" id="SSF143865">
    <property type="entry name" value="CorA soluble domain-like"/>
    <property type="match status" value="1"/>
</dbReference>
<dbReference type="GO" id="GO:0050897">
    <property type="term" value="F:cobalt ion binding"/>
    <property type="evidence" value="ECO:0007669"/>
    <property type="project" value="TreeGrafter"/>
</dbReference>
<reference evidence="9 10" key="1">
    <citation type="submission" date="2017-09" db="EMBL/GenBank/DDBJ databases">
        <title>Depth-based differentiation of microbial function through sediment-hosted aquifers and enrichment of novel symbionts in the deep terrestrial subsurface.</title>
        <authorList>
            <person name="Probst A.J."/>
            <person name="Ladd B."/>
            <person name="Jarett J.K."/>
            <person name="Geller-Mcgrath D.E."/>
            <person name="Sieber C.M."/>
            <person name="Emerson J.B."/>
            <person name="Anantharaman K."/>
            <person name="Thomas B.C."/>
            <person name="Malmstrom R."/>
            <person name="Stieglmeier M."/>
            <person name="Klingl A."/>
            <person name="Woyke T."/>
            <person name="Ryan C.M."/>
            <person name="Banfield J.F."/>
        </authorList>
    </citation>
    <scope>NUCLEOTIDE SEQUENCE [LARGE SCALE GENOMIC DNA]</scope>
    <source>
        <strain evidence="9">CG17_big_fil_post_rev_8_21_14_2_50_48_46</strain>
    </source>
</reference>
<keyword evidence="7 8" id="KW-0472">Membrane</keyword>
<dbReference type="PANTHER" id="PTHR46494:SF1">
    <property type="entry name" value="CORA FAMILY METAL ION TRANSPORTER (EUROFUNG)"/>
    <property type="match status" value="1"/>
</dbReference>
<feature type="transmembrane region" description="Helical" evidence="8">
    <location>
        <begin position="349"/>
        <end position="369"/>
    </location>
</feature>
<evidence type="ECO:0000256" key="6">
    <source>
        <dbReference type="ARBA" id="ARBA00022989"/>
    </source>
</evidence>
<evidence type="ECO:0000256" key="1">
    <source>
        <dbReference type="ARBA" id="ARBA00004651"/>
    </source>
</evidence>
<name>A0A2M7G3F0_9BACT</name>
<evidence type="ECO:0000256" key="2">
    <source>
        <dbReference type="ARBA" id="ARBA00009765"/>
    </source>
</evidence>
<keyword evidence="3 8" id="KW-0813">Transport</keyword>
<dbReference type="NCBIfam" id="TIGR00383">
    <property type="entry name" value="corA"/>
    <property type="match status" value="1"/>
</dbReference>
<dbReference type="InterPro" id="IPR002523">
    <property type="entry name" value="MgTranspt_CorA/ZnTranspt_ZntB"/>
</dbReference>
<dbReference type="Pfam" id="PF01544">
    <property type="entry name" value="CorA"/>
    <property type="match status" value="1"/>
</dbReference>
<dbReference type="GO" id="GO:0000287">
    <property type="term" value="F:magnesium ion binding"/>
    <property type="evidence" value="ECO:0007669"/>
    <property type="project" value="TreeGrafter"/>
</dbReference>
<dbReference type="AlphaFoldDB" id="A0A2M7G3F0"/>
<evidence type="ECO:0000313" key="9">
    <source>
        <dbReference type="EMBL" id="PIW16356.1"/>
    </source>
</evidence>
<dbReference type="GO" id="GO:0005886">
    <property type="term" value="C:plasma membrane"/>
    <property type="evidence" value="ECO:0007669"/>
    <property type="project" value="UniProtKB-SubCell"/>
</dbReference>
<dbReference type="EMBL" id="PFFQ01000038">
    <property type="protein sequence ID" value="PIW16356.1"/>
    <property type="molecule type" value="Genomic_DNA"/>
</dbReference>
<proteinExistence type="inferred from homology"/>
<dbReference type="InterPro" id="IPR045863">
    <property type="entry name" value="CorA_TM1_TM2"/>
</dbReference>
<dbReference type="InterPro" id="IPR004488">
    <property type="entry name" value="Mg/Co-transport_prot_CorA"/>
</dbReference>
<keyword evidence="8" id="KW-0460">Magnesium</keyword>
<sequence length="392" mass="44902">MSRKHSKAKRLLKQSPFQLKPVKLFQRRTAPGASPGTLVADPEASPPQFHLITFSKKNFQEWSSQDPTDLPAKVQADEILWINVDGLGHAETLQKVGETYGIHPLALEDVVNVHQRPKLESYGKLLFIVARMPHDQSDSNGEQVSFFLGENLILTFQEGLPGDTFEPVRERLRGNIGKLRGSGADYLLYALLDALIDHYFPILERYASRLEDLEDEILEHPHNQLTSEIYTIRRQLLGLRRAIRPMRDVINSLIRGSLEQISDEVKLYLRDCYDHTIQLMDMLDTYREVATSLMEMALASASHRLNEIMRFLTVMSSIFIPLTFIVGVYGMNFKTEISPWNMPELDWYYGYPFALGLMVLTVVCLLLFFKYKGWLGIPRRLDEDGQAITTVK</sequence>
<evidence type="ECO:0000256" key="5">
    <source>
        <dbReference type="ARBA" id="ARBA00022692"/>
    </source>
</evidence>
<evidence type="ECO:0000256" key="4">
    <source>
        <dbReference type="ARBA" id="ARBA00022475"/>
    </source>
</evidence>
<accession>A0A2M7G3F0</accession>
<comment type="function">
    <text evidence="8">Mediates influx of magnesium ions.</text>
</comment>
<comment type="similarity">
    <text evidence="2 8">Belongs to the CorA metal ion transporter (MIT) (TC 1.A.35) family.</text>
</comment>
<dbReference type="CDD" id="cd12828">
    <property type="entry name" value="TmCorA-like_1"/>
    <property type="match status" value="1"/>
</dbReference>
<organism evidence="9 10">
    <name type="scientific">bacterium (Candidatus Blackallbacteria) CG17_big_fil_post_rev_8_21_14_2_50_48_46</name>
    <dbReference type="NCBI Taxonomy" id="2014261"/>
    <lineage>
        <taxon>Bacteria</taxon>
        <taxon>Candidatus Blackallbacteria</taxon>
    </lineage>
</organism>
<keyword evidence="4 8" id="KW-1003">Cell membrane</keyword>
<keyword evidence="8" id="KW-0406">Ion transport</keyword>
<dbReference type="Gene3D" id="1.20.58.340">
    <property type="entry name" value="Magnesium transport protein CorA, transmembrane region"/>
    <property type="match status" value="2"/>
</dbReference>
<protein>
    <recommendedName>
        <fullName evidence="8">Magnesium transport protein CorA</fullName>
    </recommendedName>
</protein>
<evidence type="ECO:0000256" key="7">
    <source>
        <dbReference type="ARBA" id="ARBA00023136"/>
    </source>
</evidence>
<dbReference type="GO" id="GO:0015095">
    <property type="term" value="F:magnesium ion transmembrane transporter activity"/>
    <property type="evidence" value="ECO:0007669"/>
    <property type="project" value="UniProtKB-UniRule"/>
</dbReference>
<feature type="transmembrane region" description="Helical" evidence="8">
    <location>
        <begin position="311"/>
        <end position="329"/>
    </location>
</feature>
<evidence type="ECO:0000313" key="10">
    <source>
        <dbReference type="Proteomes" id="UP000231019"/>
    </source>
</evidence>
<dbReference type="GO" id="GO:0015087">
    <property type="term" value="F:cobalt ion transmembrane transporter activity"/>
    <property type="evidence" value="ECO:0007669"/>
    <property type="project" value="UniProtKB-UniRule"/>
</dbReference>
<keyword evidence="6 8" id="KW-1133">Transmembrane helix</keyword>
<dbReference type="FunFam" id="1.20.58.340:FF:000012">
    <property type="entry name" value="Magnesium transport protein CorA"/>
    <property type="match status" value="1"/>
</dbReference>
<dbReference type="Gene3D" id="3.30.460.20">
    <property type="entry name" value="CorA soluble domain-like"/>
    <property type="match status" value="1"/>
</dbReference>
<dbReference type="SUPFAM" id="SSF144083">
    <property type="entry name" value="Magnesium transport protein CorA, transmembrane region"/>
    <property type="match status" value="1"/>
</dbReference>
<comment type="caution">
    <text evidence="9">The sequence shown here is derived from an EMBL/GenBank/DDBJ whole genome shotgun (WGS) entry which is preliminary data.</text>
</comment>
<evidence type="ECO:0000256" key="3">
    <source>
        <dbReference type="ARBA" id="ARBA00022448"/>
    </source>
</evidence>
<dbReference type="InterPro" id="IPR045861">
    <property type="entry name" value="CorA_cytoplasmic_dom"/>
</dbReference>
<gene>
    <name evidence="8 9" type="primary">corA</name>
    <name evidence="9" type="ORF">COW36_13585</name>
</gene>
<comment type="subcellular location">
    <subcellularLocation>
        <location evidence="1">Cell membrane</location>
        <topology evidence="1">Multi-pass membrane protein</topology>
    </subcellularLocation>
    <subcellularLocation>
        <location evidence="8">Membrane</location>
        <topology evidence="8">Multi-pass membrane protein</topology>
    </subcellularLocation>
</comment>
<dbReference type="Proteomes" id="UP000231019">
    <property type="component" value="Unassembled WGS sequence"/>
</dbReference>
<keyword evidence="5 8" id="KW-0812">Transmembrane</keyword>
<dbReference type="PANTHER" id="PTHR46494">
    <property type="entry name" value="CORA FAMILY METAL ION TRANSPORTER (EUROFUNG)"/>
    <property type="match status" value="1"/>
</dbReference>
<evidence type="ECO:0000256" key="8">
    <source>
        <dbReference type="RuleBase" id="RU362010"/>
    </source>
</evidence>